<comment type="caution">
    <text evidence="1">The sequence shown here is derived from an EMBL/GenBank/DDBJ whole genome shotgun (WGS) entry which is preliminary data.</text>
</comment>
<accession>A0ABR2JY86</accession>
<evidence type="ECO:0000313" key="2">
    <source>
        <dbReference type="Proteomes" id="UP001470230"/>
    </source>
</evidence>
<gene>
    <name evidence="1" type="ORF">M9Y10_042909</name>
</gene>
<reference evidence="1 2" key="1">
    <citation type="submission" date="2024-04" db="EMBL/GenBank/DDBJ databases">
        <title>Tritrichomonas musculus Genome.</title>
        <authorList>
            <person name="Alves-Ferreira E."/>
            <person name="Grigg M."/>
            <person name="Lorenzi H."/>
            <person name="Galac M."/>
        </authorList>
    </citation>
    <scope>NUCLEOTIDE SEQUENCE [LARGE SCALE GENOMIC DNA]</scope>
    <source>
        <strain evidence="1 2">EAF2021</strain>
    </source>
</reference>
<proteinExistence type="predicted"/>
<name>A0ABR2JY86_9EUKA</name>
<keyword evidence="2" id="KW-1185">Reference proteome</keyword>
<organism evidence="1 2">
    <name type="scientific">Tritrichomonas musculus</name>
    <dbReference type="NCBI Taxonomy" id="1915356"/>
    <lineage>
        <taxon>Eukaryota</taxon>
        <taxon>Metamonada</taxon>
        <taxon>Parabasalia</taxon>
        <taxon>Tritrichomonadida</taxon>
        <taxon>Tritrichomonadidae</taxon>
        <taxon>Tritrichomonas</taxon>
    </lineage>
</organism>
<dbReference type="EMBL" id="JAPFFF010000008">
    <property type="protein sequence ID" value="KAK8883810.1"/>
    <property type="molecule type" value="Genomic_DNA"/>
</dbReference>
<dbReference type="Proteomes" id="UP001470230">
    <property type="component" value="Unassembled WGS sequence"/>
</dbReference>
<evidence type="ECO:0000313" key="1">
    <source>
        <dbReference type="EMBL" id="KAK8883810.1"/>
    </source>
</evidence>
<protein>
    <submittedName>
        <fullName evidence="1">Uncharacterized protein</fullName>
    </submittedName>
</protein>
<sequence>MNSVPCYSKTRSLFWTVKSCLIYTYGREPSIFELKKLAEDIHSKTNIPISREIKRSKELIICWLCDYWPIAQCYLKKMPNDYLIDPQKAIILSKCSEEKKKKLMKEYLLRDKMIEVENFLNNTFNRTKLKMNELREIAESICKKTNLKLNRNEKRDKTANLAWFVDNWDVVRPLLCIDNLNCNFSNQKETQFQKDVLNDFSEFLSSSTKAAEYQFDDEFIQDIMF</sequence>